<dbReference type="EMBL" id="JANAVZ010000029">
    <property type="protein sequence ID" value="MCT4334942.1"/>
    <property type="molecule type" value="Genomic_DNA"/>
</dbReference>
<accession>A0ABT2KEH1</accession>
<dbReference type="InterPro" id="IPR011051">
    <property type="entry name" value="RmlC_Cupin_sf"/>
</dbReference>
<protein>
    <submittedName>
        <fullName evidence="1">Cupin domain-containing protein</fullName>
    </submittedName>
</protein>
<dbReference type="InterPro" id="IPR014710">
    <property type="entry name" value="RmlC-like_jellyroll"/>
</dbReference>
<dbReference type="CDD" id="cd02230">
    <property type="entry name" value="cupin_HP0902-like"/>
    <property type="match status" value="1"/>
</dbReference>
<gene>
    <name evidence="1" type="ORF">MU516_19090</name>
</gene>
<dbReference type="Proteomes" id="UP001320702">
    <property type="component" value="Unassembled WGS sequence"/>
</dbReference>
<proteinExistence type="predicted"/>
<organism evidence="1 2">
    <name type="scientific">Paracoccus maritimus</name>
    <dbReference type="NCBI Taxonomy" id="2933292"/>
    <lineage>
        <taxon>Bacteria</taxon>
        <taxon>Pseudomonadati</taxon>
        <taxon>Pseudomonadota</taxon>
        <taxon>Alphaproteobacteria</taxon>
        <taxon>Rhodobacterales</taxon>
        <taxon>Paracoccaceae</taxon>
        <taxon>Paracoccus</taxon>
    </lineage>
</organism>
<evidence type="ECO:0000313" key="2">
    <source>
        <dbReference type="Proteomes" id="UP001320702"/>
    </source>
</evidence>
<dbReference type="SUPFAM" id="SSF51182">
    <property type="entry name" value="RmlC-like cupins"/>
    <property type="match status" value="1"/>
</dbReference>
<dbReference type="RefSeq" id="WP_260278803.1">
    <property type="nucleotide sequence ID" value="NZ_JANAVZ010000029.1"/>
</dbReference>
<name>A0ABT2KEH1_9RHOB</name>
<reference evidence="1 2" key="1">
    <citation type="submission" date="2022-04" db="EMBL/GenBank/DDBJ databases">
        <title>Paracoccus sp. YLB-12 draft genome sequence.</title>
        <authorList>
            <person name="Yu L."/>
        </authorList>
    </citation>
    <scope>NUCLEOTIDE SEQUENCE [LARGE SCALE GENOMIC DNA]</scope>
    <source>
        <strain evidence="1 2">YLB-12</strain>
    </source>
</reference>
<evidence type="ECO:0000313" key="1">
    <source>
        <dbReference type="EMBL" id="MCT4334942.1"/>
    </source>
</evidence>
<dbReference type="Gene3D" id="2.60.120.10">
    <property type="entry name" value="Jelly Rolls"/>
    <property type="match status" value="1"/>
</dbReference>
<sequence length="183" mass="19902">ACIRDRENLYLGHDAMVCHSFRLLAEIQSRAQAALPGGIHSAAYRTLLSIRRSASRLSSTGQIWSKAVAIPHATSGEIVSLRPLGDAAAQARPYALVKTTEFEAMRLFLSAGKELKEHKVDGSITLQCLEGRVEFRFDGETRVMMPGDWLYLAGGVSHSLFAQENASLLLTIMLRSGSAIASD</sequence>
<feature type="non-terminal residue" evidence="1">
    <location>
        <position position="1"/>
    </location>
</feature>
<keyword evidence="2" id="KW-1185">Reference proteome</keyword>
<comment type="caution">
    <text evidence="1">The sequence shown here is derived from an EMBL/GenBank/DDBJ whole genome shotgun (WGS) entry which is preliminary data.</text>
</comment>